<reference evidence="12 13" key="1">
    <citation type="submission" date="2019-05" db="EMBL/GenBank/DDBJ databases">
        <authorList>
            <person name="Pankratov T."/>
            <person name="Grouzdev D."/>
        </authorList>
    </citation>
    <scope>NUCLEOTIDE SEQUENCE [LARGE SCALE GENOMIC DNA]</scope>
    <source>
        <strain evidence="12 13">KEBCLARHB70R</strain>
    </source>
</reference>
<keyword evidence="2 10" id="KW-0813">Transport</keyword>
<evidence type="ECO:0000256" key="5">
    <source>
        <dbReference type="ARBA" id="ARBA00022737"/>
    </source>
</evidence>
<dbReference type="GO" id="GO:0043211">
    <property type="term" value="F:ABC-type carbohydrate transporter activity"/>
    <property type="evidence" value="ECO:0007669"/>
    <property type="project" value="UniProtKB-UniRule"/>
</dbReference>
<evidence type="ECO:0000256" key="8">
    <source>
        <dbReference type="ARBA" id="ARBA00022967"/>
    </source>
</evidence>
<comment type="subcellular location">
    <subcellularLocation>
        <location evidence="10">Cell inner membrane</location>
        <topology evidence="10">Peripheral membrane protein</topology>
    </subcellularLocation>
    <subcellularLocation>
        <location evidence="1">Cell membrane</location>
        <topology evidence="1">Peripheral membrane protein</topology>
    </subcellularLocation>
</comment>
<keyword evidence="13" id="KW-1185">Reference proteome</keyword>
<keyword evidence="9 10" id="KW-0472">Membrane</keyword>
<comment type="catalytic activity">
    <reaction evidence="10">
        <text>D-galactose(out) + ATP + H2O = D-galactose(in) + ADP + phosphate + H(+)</text>
        <dbReference type="Rhea" id="RHEA:60156"/>
        <dbReference type="ChEBI" id="CHEBI:4139"/>
        <dbReference type="ChEBI" id="CHEBI:15377"/>
        <dbReference type="ChEBI" id="CHEBI:15378"/>
        <dbReference type="ChEBI" id="CHEBI:30616"/>
        <dbReference type="ChEBI" id="CHEBI:43474"/>
        <dbReference type="ChEBI" id="CHEBI:456216"/>
        <dbReference type="EC" id="7.5.2.11"/>
    </reaction>
</comment>
<evidence type="ECO:0000256" key="7">
    <source>
        <dbReference type="ARBA" id="ARBA00022840"/>
    </source>
</evidence>
<dbReference type="SUPFAM" id="SSF52540">
    <property type="entry name" value="P-loop containing nucleoside triphosphate hydrolases"/>
    <property type="match status" value="2"/>
</dbReference>
<dbReference type="CDD" id="cd03216">
    <property type="entry name" value="ABC_Carb_Monos_I"/>
    <property type="match status" value="1"/>
</dbReference>
<name>A0A5R9JFE8_9PROT</name>
<dbReference type="GO" id="GO:0005524">
    <property type="term" value="F:ATP binding"/>
    <property type="evidence" value="ECO:0007669"/>
    <property type="project" value="UniProtKB-UniRule"/>
</dbReference>
<evidence type="ECO:0000256" key="2">
    <source>
        <dbReference type="ARBA" id="ARBA00022448"/>
    </source>
</evidence>
<evidence type="ECO:0000256" key="9">
    <source>
        <dbReference type="ARBA" id="ARBA00023136"/>
    </source>
</evidence>
<evidence type="ECO:0000256" key="1">
    <source>
        <dbReference type="ARBA" id="ARBA00004202"/>
    </source>
</evidence>
<keyword evidence="7 10" id="KW-0067">ATP-binding</keyword>
<keyword evidence="3" id="KW-1003">Cell membrane</keyword>
<keyword evidence="4 10" id="KW-0762">Sugar transport</keyword>
<dbReference type="Proteomes" id="UP000305654">
    <property type="component" value="Unassembled WGS sequence"/>
</dbReference>
<evidence type="ECO:0000313" key="12">
    <source>
        <dbReference type="EMBL" id="TLU74381.1"/>
    </source>
</evidence>
<dbReference type="RefSeq" id="WP_138324632.1">
    <property type="nucleotide sequence ID" value="NZ_VCDI01000001.1"/>
</dbReference>
<keyword evidence="5" id="KW-0677">Repeat</keyword>
<dbReference type="FunFam" id="3.40.50.300:FF:000127">
    <property type="entry name" value="Ribose import ATP-binding protein RbsA"/>
    <property type="match status" value="1"/>
</dbReference>
<dbReference type="GO" id="GO:0005886">
    <property type="term" value="C:plasma membrane"/>
    <property type="evidence" value="ECO:0007669"/>
    <property type="project" value="UniProtKB-SubCell"/>
</dbReference>
<organism evidence="12 13">
    <name type="scientific">Lichenicoccus roseus</name>
    <dbReference type="NCBI Taxonomy" id="2683649"/>
    <lineage>
        <taxon>Bacteria</taxon>
        <taxon>Pseudomonadati</taxon>
        <taxon>Pseudomonadota</taxon>
        <taxon>Alphaproteobacteria</taxon>
        <taxon>Acetobacterales</taxon>
        <taxon>Acetobacteraceae</taxon>
        <taxon>Lichenicoccus</taxon>
    </lineage>
</organism>
<evidence type="ECO:0000256" key="3">
    <source>
        <dbReference type="ARBA" id="ARBA00022475"/>
    </source>
</evidence>
<dbReference type="EMBL" id="VCDI01000001">
    <property type="protein sequence ID" value="TLU74381.1"/>
    <property type="molecule type" value="Genomic_DNA"/>
</dbReference>
<protein>
    <recommendedName>
        <fullName evidence="10">Ribose/galactose/methyl galactoside import ATP-binding protein</fullName>
        <ecNumber evidence="10">7.5.2.11</ecNumber>
    </recommendedName>
</protein>
<keyword evidence="6 10" id="KW-0547">Nucleotide-binding</keyword>
<dbReference type="PROSITE" id="PS00211">
    <property type="entry name" value="ABC_TRANSPORTER_1"/>
    <property type="match status" value="1"/>
</dbReference>
<keyword evidence="8 10" id="KW-1278">Translocase</keyword>
<dbReference type="OrthoDB" id="9805029at2"/>
<dbReference type="InterPro" id="IPR003439">
    <property type="entry name" value="ABC_transporter-like_ATP-bd"/>
</dbReference>
<dbReference type="InterPro" id="IPR017871">
    <property type="entry name" value="ABC_transporter-like_CS"/>
</dbReference>
<dbReference type="AlphaFoldDB" id="A0A5R9JFE8"/>
<comment type="caution">
    <text evidence="12">The sequence shown here is derived from an EMBL/GenBank/DDBJ whole genome shotgun (WGS) entry which is preliminary data.</text>
</comment>
<dbReference type="EC" id="7.5.2.11" evidence="10"/>
<dbReference type="InterPro" id="IPR003593">
    <property type="entry name" value="AAA+_ATPase"/>
</dbReference>
<dbReference type="PANTHER" id="PTHR43790">
    <property type="entry name" value="CARBOHYDRATE TRANSPORT ATP-BINDING PROTEIN MG119-RELATED"/>
    <property type="match status" value="1"/>
</dbReference>
<evidence type="ECO:0000256" key="10">
    <source>
        <dbReference type="RuleBase" id="RU367029"/>
    </source>
</evidence>
<dbReference type="InterPro" id="IPR027417">
    <property type="entry name" value="P-loop_NTPase"/>
</dbReference>
<dbReference type="GO" id="GO:0016887">
    <property type="term" value="F:ATP hydrolysis activity"/>
    <property type="evidence" value="ECO:0007669"/>
    <property type="project" value="InterPro"/>
</dbReference>
<keyword evidence="10" id="KW-0997">Cell inner membrane</keyword>
<dbReference type="FunFam" id="3.40.50.300:FF:000126">
    <property type="entry name" value="Galactose/methyl galactoside import ATP-binding protein MglA"/>
    <property type="match status" value="1"/>
</dbReference>
<evidence type="ECO:0000256" key="4">
    <source>
        <dbReference type="ARBA" id="ARBA00022597"/>
    </source>
</evidence>
<evidence type="ECO:0000256" key="6">
    <source>
        <dbReference type="ARBA" id="ARBA00022741"/>
    </source>
</evidence>
<dbReference type="CDD" id="cd03215">
    <property type="entry name" value="ABC_Carb_Monos_II"/>
    <property type="match status" value="1"/>
</dbReference>
<dbReference type="Gene3D" id="3.40.50.300">
    <property type="entry name" value="P-loop containing nucleotide triphosphate hydrolases"/>
    <property type="match status" value="2"/>
</dbReference>
<gene>
    <name evidence="12" type="ORF">FE263_04140</name>
</gene>
<accession>A0A5R9JFE8</accession>
<evidence type="ECO:0000259" key="11">
    <source>
        <dbReference type="PROSITE" id="PS50893"/>
    </source>
</evidence>
<comment type="function">
    <text evidence="10">Part of an ABC transporter complex involved in carbohydrate import. Could be involved in ribose, galactose and/or methyl galactoside import. Responsible for energy coupling to the transport system.</text>
</comment>
<dbReference type="PANTHER" id="PTHR43790:SF7">
    <property type="entry name" value="GALACTOSE_METHYL GALACTOSIDE IMPORT ATP-BINDING PROTEIN MGLA"/>
    <property type="match status" value="1"/>
</dbReference>
<dbReference type="InterPro" id="IPR050107">
    <property type="entry name" value="ABC_carbohydrate_import_ATPase"/>
</dbReference>
<dbReference type="GO" id="GO:0015749">
    <property type="term" value="P:monosaccharide transmembrane transport"/>
    <property type="evidence" value="ECO:0007669"/>
    <property type="project" value="UniProtKB-ARBA"/>
</dbReference>
<proteinExistence type="inferred from homology"/>
<comment type="similarity">
    <text evidence="10">Belongs to the ABC transporter superfamily.</text>
</comment>
<evidence type="ECO:0000313" key="13">
    <source>
        <dbReference type="Proteomes" id="UP000305654"/>
    </source>
</evidence>
<dbReference type="SMART" id="SM00382">
    <property type="entry name" value="AAA"/>
    <property type="match status" value="2"/>
</dbReference>
<dbReference type="PROSITE" id="PS50893">
    <property type="entry name" value="ABC_TRANSPORTER_2"/>
    <property type="match status" value="2"/>
</dbReference>
<feature type="domain" description="ABC transporter" evidence="11">
    <location>
        <begin position="18"/>
        <end position="253"/>
    </location>
</feature>
<sequence length="505" mass="54950">MSAALLPDAPAAPDGFVLEVLDVSKQFPGVKALDRINLRLRPGSVHALMGENGAGKSTLMKIIAGGIRPSSGEIRIKGVRQDFQAPADAMRCGIAMIHQELNLVPHMTVSENIWVGREPRRFGFVDHGALRRRTVDLLERFGIALDPDVEVASLAVANQQMVEIAKAVSYEPDILIMDEPTSSLTEQEVQHLFTIIRRLRDQGRAIVYISHKMSEIFAIADEVSVFRDGAHVATGLASDFTQKSLIGLMVGRELTHMFPKATVELGEVVLRASGLTLPGVFRDVSFELRRGEILGFAGLIGAGRTNVAEALYGVTPAASGSIEIDGAPARIRSPTDAKKHGMAFLTEDRKASGLFLMLSVLENMQIASVADYCRGGFVRQDALSEASEGMRQALQVKTPDMDTMIENLSGGNQQKVLIARWLMTAPRILILDEPTRGIDVGAKSEIHRLMSELVLKGLSIIMVSSELPEILGMSDRVVVMQEGRVAGILDRTEATQERIMELAAR</sequence>
<dbReference type="Pfam" id="PF00005">
    <property type="entry name" value="ABC_tran"/>
    <property type="match status" value="2"/>
</dbReference>
<feature type="domain" description="ABC transporter" evidence="11">
    <location>
        <begin position="263"/>
        <end position="502"/>
    </location>
</feature>